<dbReference type="SUPFAM" id="SSF48452">
    <property type="entry name" value="TPR-like"/>
    <property type="match status" value="1"/>
</dbReference>
<name>A0A7S0FPX4_9STRA</name>
<gene>
    <name evidence="3" type="ORF">MPOL1434_LOCUS7594</name>
</gene>
<accession>A0A7S0FPX4</accession>
<feature type="region of interest" description="Disordered" evidence="2">
    <location>
        <begin position="119"/>
        <end position="140"/>
    </location>
</feature>
<dbReference type="InterPro" id="IPR011990">
    <property type="entry name" value="TPR-like_helical_dom_sf"/>
</dbReference>
<dbReference type="EMBL" id="HBEJ01012936">
    <property type="protein sequence ID" value="CAD8373700.1"/>
    <property type="molecule type" value="Transcribed_RNA"/>
</dbReference>
<dbReference type="InterPro" id="IPR019734">
    <property type="entry name" value="TPR_rpt"/>
</dbReference>
<dbReference type="PROSITE" id="PS50005">
    <property type="entry name" value="TPR"/>
    <property type="match status" value="1"/>
</dbReference>
<organism evidence="3">
    <name type="scientific">Minutocellus polymorphus</name>
    <dbReference type="NCBI Taxonomy" id="265543"/>
    <lineage>
        <taxon>Eukaryota</taxon>
        <taxon>Sar</taxon>
        <taxon>Stramenopiles</taxon>
        <taxon>Ochrophyta</taxon>
        <taxon>Bacillariophyta</taxon>
        <taxon>Mediophyceae</taxon>
        <taxon>Cymatosirophycidae</taxon>
        <taxon>Cymatosirales</taxon>
        <taxon>Cymatosiraceae</taxon>
        <taxon>Minutocellus</taxon>
    </lineage>
</organism>
<evidence type="ECO:0000256" key="1">
    <source>
        <dbReference type="PROSITE-ProRule" id="PRU00339"/>
    </source>
</evidence>
<proteinExistence type="predicted"/>
<dbReference type="AlphaFoldDB" id="A0A7S0FPX4"/>
<keyword evidence="1" id="KW-0802">TPR repeat</keyword>
<evidence type="ECO:0000256" key="2">
    <source>
        <dbReference type="SAM" id="MobiDB-lite"/>
    </source>
</evidence>
<dbReference type="Gene3D" id="1.25.40.10">
    <property type="entry name" value="Tetratricopeptide repeat domain"/>
    <property type="match status" value="1"/>
</dbReference>
<sequence>MGKEAEARESYEKVFPLLDDEPRCARVDWERHSLYVNIGNTYSRSGDLDSAMAEYEKAEKLGNDHLKEEGGSEKDGKGMVACCKRARAFALKRAGNDDEAKKILKEVVEQQIKDNMEAADAAKKAKEEAAEKAKEAAESK</sequence>
<protein>
    <submittedName>
        <fullName evidence="3">Uncharacterized protein</fullName>
    </submittedName>
</protein>
<reference evidence="3" key="1">
    <citation type="submission" date="2021-01" db="EMBL/GenBank/DDBJ databases">
        <authorList>
            <person name="Corre E."/>
            <person name="Pelletier E."/>
            <person name="Niang G."/>
            <person name="Scheremetjew M."/>
            <person name="Finn R."/>
            <person name="Kale V."/>
            <person name="Holt S."/>
            <person name="Cochrane G."/>
            <person name="Meng A."/>
            <person name="Brown T."/>
            <person name="Cohen L."/>
        </authorList>
    </citation>
    <scope>NUCLEOTIDE SEQUENCE</scope>
    <source>
        <strain evidence="3">CCMP3303</strain>
    </source>
</reference>
<dbReference type="Pfam" id="PF13181">
    <property type="entry name" value="TPR_8"/>
    <property type="match status" value="1"/>
</dbReference>
<feature type="repeat" description="TPR" evidence="1">
    <location>
        <begin position="32"/>
        <end position="65"/>
    </location>
</feature>
<evidence type="ECO:0000313" key="3">
    <source>
        <dbReference type="EMBL" id="CAD8373700.1"/>
    </source>
</evidence>